<dbReference type="OrthoDB" id="9788818at2"/>
<dbReference type="Pfam" id="PF03830">
    <property type="entry name" value="PTSIIB_sorb"/>
    <property type="match status" value="1"/>
</dbReference>
<sequence>MGKVVIARVDARLIHGQVMTNLSKSAGANAIFVADDAAAHDEFTKNIILGAGGRTGLKVRVLKEEGAVRYWQDRQYDNYNVILLTKTIEAMATLIESGVPIDELNLGGIPQRPGLIPIIKEVAITREQLNRLLDIEAKFGTHIYFQAIPSSKKVSLKDAAKIVESGEKS</sequence>
<accession>A0A1C3STU1</accession>
<dbReference type="GO" id="GO:0016301">
    <property type="term" value="F:kinase activity"/>
    <property type="evidence" value="ECO:0007669"/>
    <property type="project" value="UniProtKB-KW"/>
</dbReference>
<keyword evidence="5" id="KW-0808">Transferase</keyword>
<protein>
    <submittedName>
        <fullName evidence="8">PTS sugar transporter subunit IIB</fullName>
    </submittedName>
</protein>
<keyword evidence="9" id="KW-1185">Reference proteome</keyword>
<evidence type="ECO:0000256" key="6">
    <source>
        <dbReference type="ARBA" id="ARBA00022683"/>
    </source>
</evidence>
<keyword evidence="2" id="KW-0813">Transport</keyword>
<evidence type="ECO:0000313" key="8">
    <source>
        <dbReference type="EMBL" id="PCS06538.1"/>
    </source>
</evidence>
<dbReference type="Proteomes" id="UP000218282">
    <property type="component" value="Unassembled WGS sequence"/>
</dbReference>
<proteinExistence type="predicted"/>
<name>A0A1C3STU1_9LACT</name>
<dbReference type="RefSeq" id="WP_079505111.1">
    <property type="nucleotide sequence ID" value="NZ_JXJW01000010.1"/>
</dbReference>
<evidence type="ECO:0000256" key="1">
    <source>
        <dbReference type="ARBA" id="ARBA00004496"/>
    </source>
</evidence>
<organism evidence="8 9">
    <name type="scientific">Pseudolactococcus piscium</name>
    <dbReference type="NCBI Taxonomy" id="1364"/>
    <lineage>
        <taxon>Bacteria</taxon>
        <taxon>Bacillati</taxon>
        <taxon>Bacillota</taxon>
        <taxon>Bacilli</taxon>
        <taxon>Lactobacillales</taxon>
        <taxon>Streptococcaceae</taxon>
        <taxon>Pseudolactococcus</taxon>
    </lineage>
</organism>
<keyword evidence="3" id="KW-0963">Cytoplasm</keyword>
<evidence type="ECO:0000256" key="4">
    <source>
        <dbReference type="ARBA" id="ARBA00022597"/>
    </source>
</evidence>
<evidence type="ECO:0000256" key="3">
    <source>
        <dbReference type="ARBA" id="ARBA00022490"/>
    </source>
</evidence>
<evidence type="ECO:0000256" key="5">
    <source>
        <dbReference type="ARBA" id="ARBA00022679"/>
    </source>
</evidence>
<keyword evidence="6" id="KW-0598">Phosphotransferase system</keyword>
<dbReference type="GO" id="GO:0008982">
    <property type="term" value="F:protein-N(PI)-phosphohistidine-sugar phosphotransferase activity"/>
    <property type="evidence" value="ECO:0007669"/>
    <property type="project" value="InterPro"/>
</dbReference>
<dbReference type="GO" id="GO:0005737">
    <property type="term" value="C:cytoplasm"/>
    <property type="evidence" value="ECO:0007669"/>
    <property type="project" value="UniProtKB-SubCell"/>
</dbReference>
<comment type="caution">
    <text evidence="8">The sequence shown here is derived from an EMBL/GenBank/DDBJ whole genome shotgun (WGS) entry which is preliminary data.</text>
</comment>
<gene>
    <name evidence="8" type="ORF">RU86_GL000197</name>
</gene>
<dbReference type="GeneID" id="71636594"/>
<keyword evidence="7" id="KW-0418">Kinase</keyword>
<dbReference type="GO" id="GO:0009401">
    <property type="term" value="P:phosphoenolpyruvate-dependent sugar phosphotransferase system"/>
    <property type="evidence" value="ECO:0007669"/>
    <property type="project" value="UniProtKB-KW"/>
</dbReference>
<comment type="subcellular location">
    <subcellularLocation>
        <location evidence="1">Cytoplasm</location>
    </subcellularLocation>
</comment>
<dbReference type="Gene3D" id="3.40.35.10">
    <property type="entry name" value="Phosphotransferase system, sorbose subfamily IIB component"/>
    <property type="match status" value="1"/>
</dbReference>
<dbReference type="PROSITE" id="PS51101">
    <property type="entry name" value="PTS_EIIB_TYPE_4"/>
    <property type="match status" value="1"/>
</dbReference>
<evidence type="ECO:0000256" key="2">
    <source>
        <dbReference type="ARBA" id="ARBA00022448"/>
    </source>
</evidence>
<evidence type="ECO:0000313" key="9">
    <source>
        <dbReference type="Proteomes" id="UP000218282"/>
    </source>
</evidence>
<evidence type="ECO:0000256" key="7">
    <source>
        <dbReference type="ARBA" id="ARBA00022777"/>
    </source>
</evidence>
<dbReference type="InterPro" id="IPR036667">
    <property type="entry name" value="PTS_IIB_sorbose-sp_sf"/>
</dbReference>
<reference evidence="8 9" key="1">
    <citation type="submission" date="2014-12" db="EMBL/GenBank/DDBJ databases">
        <title>Draft genome sequences of 10 type strains of Lactococcus.</title>
        <authorList>
            <person name="Sun Z."/>
            <person name="Zhong Z."/>
            <person name="Liu W."/>
            <person name="Zhang W."/>
            <person name="Zhang H."/>
        </authorList>
    </citation>
    <scope>NUCLEOTIDE SEQUENCE [LARGE SCALE GENOMIC DNA]</scope>
    <source>
        <strain evidence="8 9">DSM 6634</strain>
    </source>
</reference>
<keyword evidence="4 8" id="KW-0762">Sugar transport</keyword>
<dbReference type="SUPFAM" id="SSF52728">
    <property type="entry name" value="PTS IIb component"/>
    <property type="match status" value="1"/>
</dbReference>
<dbReference type="EMBL" id="JXJW01000010">
    <property type="protein sequence ID" value="PCS06538.1"/>
    <property type="molecule type" value="Genomic_DNA"/>
</dbReference>
<dbReference type="InterPro" id="IPR004720">
    <property type="entry name" value="PTS_IIB_sorbose-sp"/>
</dbReference>
<dbReference type="AlphaFoldDB" id="A0A1C3STU1"/>